<proteinExistence type="predicted"/>
<feature type="transmembrane region" description="Helical" evidence="1">
    <location>
        <begin position="64"/>
        <end position="86"/>
    </location>
</feature>
<gene>
    <name evidence="2" type="primary">PLESTB001433</name>
    <name evidence="2" type="ORF">PLESTB_000878000</name>
</gene>
<evidence type="ECO:0000256" key="1">
    <source>
        <dbReference type="SAM" id="Phobius"/>
    </source>
</evidence>
<keyword evidence="1" id="KW-1133">Transmembrane helix</keyword>
<comment type="caution">
    <text evidence="2">The sequence shown here is derived from an EMBL/GenBank/DDBJ whole genome shotgun (WGS) entry which is preliminary data.</text>
</comment>
<reference evidence="2 3" key="1">
    <citation type="journal article" date="2023" name="Commun. Biol.">
        <title>Reorganization of the ancestral sex-determining regions during the evolution of trioecy in Pleodorina starrii.</title>
        <authorList>
            <person name="Takahashi K."/>
            <person name="Suzuki S."/>
            <person name="Kawai-Toyooka H."/>
            <person name="Yamamoto K."/>
            <person name="Hamaji T."/>
            <person name="Ootsuki R."/>
            <person name="Yamaguchi H."/>
            <person name="Kawachi M."/>
            <person name="Higashiyama T."/>
            <person name="Nozaki H."/>
        </authorList>
    </citation>
    <scope>NUCLEOTIDE SEQUENCE [LARGE SCALE GENOMIC DNA]</scope>
    <source>
        <strain evidence="2 3">NIES-4479</strain>
    </source>
</reference>
<dbReference type="AlphaFoldDB" id="A0A9W6BM43"/>
<name>A0A9W6BM43_9CHLO</name>
<protein>
    <submittedName>
        <fullName evidence="2">Uncharacterized protein</fullName>
    </submittedName>
</protein>
<sequence length="217" mass="24512">MASVLLVSPLLTFFLSFLQVSPLLTFFLSFLQVSPLLTFFLSFLQVSPLLTFFLSFLQVSPLLTFFLSFLQVSPLLTFFLSFLQAAKMMANERNLEHVADAMSADAVAPGTQGSKMPCFEEKMAPAGDPGWLLRFDPITWPFKALYWLTMSFLQAFNLMLIFGAVAYTIYIVSGHTKYMTYRLLAPRRMTLTIDDNQQQLYATLPPIFHDALAPGML</sequence>
<keyword evidence="1" id="KW-0812">Transmembrane</keyword>
<feature type="transmembrane region" description="Helical" evidence="1">
    <location>
        <begin position="144"/>
        <end position="172"/>
    </location>
</feature>
<keyword evidence="1" id="KW-0472">Membrane</keyword>
<feature type="transmembrane region" description="Helical" evidence="1">
    <location>
        <begin position="36"/>
        <end position="57"/>
    </location>
</feature>
<organism evidence="2 3">
    <name type="scientific">Pleodorina starrii</name>
    <dbReference type="NCBI Taxonomy" id="330485"/>
    <lineage>
        <taxon>Eukaryota</taxon>
        <taxon>Viridiplantae</taxon>
        <taxon>Chlorophyta</taxon>
        <taxon>core chlorophytes</taxon>
        <taxon>Chlorophyceae</taxon>
        <taxon>CS clade</taxon>
        <taxon>Chlamydomonadales</taxon>
        <taxon>Volvocaceae</taxon>
        <taxon>Pleodorina</taxon>
    </lineage>
</organism>
<evidence type="ECO:0000313" key="2">
    <source>
        <dbReference type="EMBL" id="GLC54543.1"/>
    </source>
</evidence>
<dbReference type="EMBL" id="BRXU01000010">
    <property type="protein sequence ID" value="GLC54543.1"/>
    <property type="molecule type" value="Genomic_DNA"/>
</dbReference>
<evidence type="ECO:0000313" key="3">
    <source>
        <dbReference type="Proteomes" id="UP001165080"/>
    </source>
</evidence>
<dbReference type="Proteomes" id="UP001165080">
    <property type="component" value="Unassembled WGS sequence"/>
</dbReference>
<keyword evidence="3" id="KW-1185">Reference proteome</keyword>
<accession>A0A9W6BM43</accession>